<proteinExistence type="predicted"/>
<keyword evidence="1" id="KW-0812">Transmembrane</keyword>
<dbReference type="RefSeq" id="WP_116554398.1">
    <property type="nucleotide sequence ID" value="NZ_QCZG01000013.1"/>
</dbReference>
<dbReference type="PANTHER" id="PTHR39165">
    <property type="entry name" value="IG HYPOTHETICAL 17883"/>
    <property type="match status" value="1"/>
</dbReference>
<evidence type="ECO:0000256" key="1">
    <source>
        <dbReference type="SAM" id="Phobius"/>
    </source>
</evidence>
<feature type="transmembrane region" description="Helical" evidence="1">
    <location>
        <begin position="6"/>
        <end position="39"/>
    </location>
</feature>
<keyword evidence="3" id="KW-1185">Reference proteome</keyword>
<dbReference type="EMBL" id="QCZG01000013">
    <property type="protein sequence ID" value="PWA12040.1"/>
    <property type="molecule type" value="Genomic_DNA"/>
</dbReference>
<evidence type="ECO:0000313" key="2">
    <source>
        <dbReference type="EMBL" id="PWA12040.1"/>
    </source>
</evidence>
<dbReference type="InterPro" id="IPR007403">
    <property type="entry name" value="DUF456"/>
</dbReference>
<comment type="caution">
    <text evidence="2">The sequence shown here is derived from an EMBL/GenBank/DDBJ whole genome shotgun (WGS) entry which is preliminary data.</text>
</comment>
<feature type="transmembrane region" description="Helical" evidence="1">
    <location>
        <begin position="86"/>
        <end position="113"/>
    </location>
</feature>
<dbReference type="Proteomes" id="UP000245998">
    <property type="component" value="Unassembled WGS sequence"/>
</dbReference>
<protein>
    <submittedName>
        <fullName evidence="2">DUF456 domain-containing protein</fullName>
    </submittedName>
</protein>
<gene>
    <name evidence="2" type="ORF">DCC39_08135</name>
</gene>
<accession>A0A2U1K3C5</accession>
<dbReference type="Pfam" id="PF04306">
    <property type="entry name" value="DUF456"/>
    <property type="match status" value="1"/>
</dbReference>
<evidence type="ECO:0000313" key="3">
    <source>
        <dbReference type="Proteomes" id="UP000245998"/>
    </source>
</evidence>
<dbReference type="PANTHER" id="PTHR39165:SF1">
    <property type="entry name" value="DUF456 DOMAIN-CONTAINING PROTEIN"/>
    <property type="match status" value="1"/>
</dbReference>
<feature type="transmembrane region" description="Helical" evidence="1">
    <location>
        <begin position="51"/>
        <end position="74"/>
    </location>
</feature>
<name>A0A2U1K3C5_9BACI</name>
<reference evidence="2 3" key="1">
    <citation type="submission" date="2018-04" db="EMBL/GenBank/DDBJ databases">
        <title>Camelliibacillus theae gen. nov., sp. nov., isolated from Pu'er tea.</title>
        <authorList>
            <person name="Niu L."/>
        </authorList>
    </citation>
    <scope>NUCLEOTIDE SEQUENCE [LARGE SCALE GENOMIC DNA]</scope>
    <source>
        <strain evidence="2 3">T8</strain>
    </source>
</reference>
<dbReference type="AlphaFoldDB" id="A0A2U1K3C5"/>
<feature type="transmembrane region" description="Helical" evidence="1">
    <location>
        <begin position="125"/>
        <end position="156"/>
    </location>
</feature>
<dbReference type="OrthoDB" id="9808460at2"/>
<organism evidence="2 3">
    <name type="scientific">Pueribacillus theae</name>
    <dbReference type="NCBI Taxonomy" id="2171751"/>
    <lineage>
        <taxon>Bacteria</taxon>
        <taxon>Bacillati</taxon>
        <taxon>Bacillota</taxon>
        <taxon>Bacilli</taxon>
        <taxon>Bacillales</taxon>
        <taxon>Bacillaceae</taxon>
        <taxon>Pueribacillus</taxon>
    </lineage>
</organism>
<keyword evidence="1" id="KW-0472">Membrane</keyword>
<sequence>MSVLIWMIITLLFIGSFVGLIFPLIPSILLVWAGFLLYFFGMSREELSAIFWIGMAILTILIFVSDIMANSFFVKKYGGSKWGERVAVIGVIVGSFVMPPFGVFLVPFAAVIITELFLQKDARKAVAIGFATFIGFLSSTLAKFVIQLIMIGWFILEVIF</sequence>
<keyword evidence="1" id="KW-1133">Transmembrane helix</keyword>